<dbReference type="EMBL" id="CDMC01000017">
    <property type="protein sequence ID" value="CEL10090.1"/>
    <property type="molecule type" value="Genomic_DNA"/>
</dbReference>
<reference evidence="2" key="1">
    <citation type="journal article" date="2016" name="Genome Announc.">
        <title>Draft genome sequences of fungus Aspergillus calidoustus.</title>
        <authorList>
            <person name="Horn F."/>
            <person name="Linde J."/>
            <person name="Mattern D.J."/>
            <person name="Walther G."/>
            <person name="Guthke R."/>
            <person name="Scherlach K."/>
            <person name="Martin K."/>
            <person name="Brakhage A.A."/>
            <person name="Petzke L."/>
            <person name="Valiante V."/>
        </authorList>
    </citation>
    <scope>NUCLEOTIDE SEQUENCE [LARGE SCALE GENOMIC DNA]</scope>
    <source>
        <strain evidence="2">SF006504</strain>
    </source>
</reference>
<proteinExistence type="predicted"/>
<evidence type="ECO:0000313" key="1">
    <source>
        <dbReference type="EMBL" id="CEL10090.1"/>
    </source>
</evidence>
<evidence type="ECO:0000313" key="2">
    <source>
        <dbReference type="Proteomes" id="UP000054771"/>
    </source>
</evidence>
<name>A0A0U5CH57_ASPCI</name>
<protein>
    <submittedName>
        <fullName evidence="1">Uncharacterized protein</fullName>
    </submittedName>
</protein>
<dbReference type="AlphaFoldDB" id="A0A0U5CH57"/>
<gene>
    <name evidence="1" type="ORF">ASPCAL13217</name>
</gene>
<sequence length="59" mass="6462">MENRGQKAALVMWDRGGEQETHGNMAGNNTHPVYVSGDSVAAVTKKWRLRGYTAVSART</sequence>
<keyword evidence="2" id="KW-1185">Reference proteome</keyword>
<dbReference type="Proteomes" id="UP000054771">
    <property type="component" value="Unassembled WGS sequence"/>
</dbReference>
<accession>A0A0U5CH57</accession>
<organism evidence="1 2">
    <name type="scientific">Aspergillus calidoustus</name>
    <dbReference type="NCBI Taxonomy" id="454130"/>
    <lineage>
        <taxon>Eukaryota</taxon>
        <taxon>Fungi</taxon>
        <taxon>Dikarya</taxon>
        <taxon>Ascomycota</taxon>
        <taxon>Pezizomycotina</taxon>
        <taxon>Eurotiomycetes</taxon>
        <taxon>Eurotiomycetidae</taxon>
        <taxon>Eurotiales</taxon>
        <taxon>Aspergillaceae</taxon>
        <taxon>Aspergillus</taxon>
        <taxon>Aspergillus subgen. Nidulantes</taxon>
    </lineage>
</organism>